<dbReference type="SUPFAM" id="SSF103506">
    <property type="entry name" value="Mitochondrial carrier"/>
    <property type="match status" value="1"/>
</dbReference>
<protein>
    <submittedName>
        <fullName evidence="7">Unnamed protein product</fullName>
    </submittedName>
</protein>
<evidence type="ECO:0000313" key="8">
    <source>
        <dbReference type="Proteomes" id="UP001165120"/>
    </source>
</evidence>
<keyword evidence="2 5" id="KW-0812">Transmembrane</keyword>
<dbReference type="InterPro" id="IPR023395">
    <property type="entry name" value="MCP_dom_sf"/>
</dbReference>
<name>A0A9W6T885_CANBO</name>
<evidence type="ECO:0000256" key="3">
    <source>
        <dbReference type="ARBA" id="ARBA00022989"/>
    </source>
</evidence>
<dbReference type="Gene3D" id="1.50.40.10">
    <property type="entry name" value="Mitochondrial carrier domain"/>
    <property type="match status" value="1"/>
</dbReference>
<dbReference type="EMBL" id="BSXN01003347">
    <property type="protein sequence ID" value="GME79069.1"/>
    <property type="molecule type" value="Genomic_DNA"/>
</dbReference>
<reference evidence="7" key="1">
    <citation type="submission" date="2023-04" db="EMBL/GenBank/DDBJ databases">
        <title>Candida boidinii NBRC 10035.</title>
        <authorList>
            <person name="Ichikawa N."/>
            <person name="Sato H."/>
            <person name="Tonouchi N."/>
        </authorList>
    </citation>
    <scope>NUCLEOTIDE SEQUENCE</scope>
    <source>
        <strain evidence="7">NBRC 10035</strain>
    </source>
</reference>
<proteinExistence type="inferred from homology"/>
<keyword evidence="4 5" id="KW-0472">Membrane</keyword>
<gene>
    <name evidence="7" type="ORF">Cboi02_000600800</name>
</gene>
<evidence type="ECO:0000256" key="5">
    <source>
        <dbReference type="PROSITE-ProRule" id="PRU00282"/>
    </source>
</evidence>
<dbReference type="AlphaFoldDB" id="A0A9W6T885"/>
<accession>A0A9W6T885</accession>
<dbReference type="Proteomes" id="UP001165120">
    <property type="component" value="Unassembled WGS sequence"/>
</dbReference>
<dbReference type="InterPro" id="IPR018108">
    <property type="entry name" value="MCP_transmembrane"/>
</dbReference>
<dbReference type="GO" id="GO:0001409">
    <property type="term" value="F:guanine nucleotide transmembrane transporter activity"/>
    <property type="evidence" value="ECO:0007669"/>
    <property type="project" value="TreeGrafter"/>
</dbReference>
<comment type="similarity">
    <text evidence="6">Belongs to the mitochondrial carrier (TC 2.A.29) family.</text>
</comment>
<keyword evidence="3" id="KW-1133">Transmembrane helix</keyword>
<evidence type="ECO:0000256" key="1">
    <source>
        <dbReference type="ARBA" id="ARBA00004141"/>
    </source>
</evidence>
<evidence type="ECO:0000256" key="4">
    <source>
        <dbReference type="ARBA" id="ARBA00023136"/>
    </source>
</evidence>
<dbReference type="Pfam" id="PF00153">
    <property type="entry name" value="Mito_carr"/>
    <property type="match status" value="2"/>
</dbReference>
<comment type="caution">
    <text evidence="7">The sequence shown here is derived from an EMBL/GenBank/DDBJ whole genome shotgun (WGS) entry which is preliminary data.</text>
</comment>
<comment type="subcellular location">
    <subcellularLocation>
        <location evidence="1">Membrane</location>
        <topology evidence="1">Multi-pass membrane protein</topology>
    </subcellularLocation>
</comment>
<dbReference type="PANTHER" id="PTHR46974">
    <property type="entry name" value="MITOCHONDRIAL GTP/GDP CARRIER PROTEIN 1"/>
    <property type="match status" value="1"/>
</dbReference>
<keyword evidence="6" id="KW-0813">Transport</keyword>
<feature type="repeat" description="Solcar" evidence="5">
    <location>
        <begin position="87"/>
        <end position="172"/>
    </location>
</feature>
<dbReference type="GO" id="GO:0016020">
    <property type="term" value="C:membrane"/>
    <property type="evidence" value="ECO:0007669"/>
    <property type="project" value="UniProtKB-SubCell"/>
</dbReference>
<evidence type="ECO:0000256" key="6">
    <source>
        <dbReference type="RuleBase" id="RU000488"/>
    </source>
</evidence>
<organism evidence="7 8">
    <name type="scientific">Candida boidinii</name>
    <name type="common">Yeast</name>
    <dbReference type="NCBI Taxonomy" id="5477"/>
    <lineage>
        <taxon>Eukaryota</taxon>
        <taxon>Fungi</taxon>
        <taxon>Dikarya</taxon>
        <taxon>Ascomycota</taxon>
        <taxon>Saccharomycotina</taxon>
        <taxon>Pichiomycetes</taxon>
        <taxon>Pichiales</taxon>
        <taxon>Pichiaceae</taxon>
        <taxon>Ogataea</taxon>
        <taxon>Ogataea/Candida clade</taxon>
    </lineage>
</organism>
<dbReference type="PROSITE" id="PS50920">
    <property type="entry name" value="SOLCAR"/>
    <property type="match status" value="1"/>
</dbReference>
<keyword evidence="8" id="KW-1185">Reference proteome</keyword>
<sequence>MSATAGSLIGIGEIVLLPLDVLKIKRQTNPESFKGRGFLKIIQDEGFGLYRGWGWTAARNAPGSFALFGGSAFAKEYIFHLQDYSSATWTQNFVASICGACSSLIVSAPLDVIKTRIQNRNFDNPESGFTILKNMAKNEGLTSFFKGLTPKLLTTGPKLVFSFALAQSLIPAFDKLIK</sequence>
<dbReference type="InterPro" id="IPR053042">
    <property type="entry name" value="Mito_GTP/GDP_Carrier"/>
</dbReference>
<evidence type="ECO:0000313" key="7">
    <source>
        <dbReference type="EMBL" id="GME79069.1"/>
    </source>
</evidence>
<evidence type="ECO:0000256" key="2">
    <source>
        <dbReference type="ARBA" id="ARBA00022692"/>
    </source>
</evidence>
<dbReference type="GO" id="GO:0005739">
    <property type="term" value="C:mitochondrion"/>
    <property type="evidence" value="ECO:0007669"/>
    <property type="project" value="TreeGrafter"/>
</dbReference>
<dbReference type="PANTHER" id="PTHR46974:SF1">
    <property type="entry name" value="MITOCHONDRIAL GTP_GDP CARRIER PROTEIN 1"/>
    <property type="match status" value="1"/>
</dbReference>